<feature type="compositionally biased region" description="Polar residues" evidence="1">
    <location>
        <begin position="511"/>
        <end position="522"/>
    </location>
</feature>
<reference evidence="2" key="1">
    <citation type="journal article" date="2019" name="Sci. Rep.">
        <title>Draft genome of Tanacetum cinerariifolium, the natural source of mosquito coil.</title>
        <authorList>
            <person name="Yamashiro T."/>
            <person name="Shiraishi A."/>
            <person name="Satake H."/>
            <person name="Nakayama K."/>
        </authorList>
    </citation>
    <scope>NUCLEOTIDE SEQUENCE</scope>
</reference>
<feature type="compositionally biased region" description="Acidic residues" evidence="1">
    <location>
        <begin position="51"/>
        <end position="100"/>
    </location>
</feature>
<gene>
    <name evidence="2" type="ORF">Tci_577042</name>
</gene>
<feature type="compositionally biased region" description="Basic and acidic residues" evidence="1">
    <location>
        <begin position="122"/>
        <end position="131"/>
    </location>
</feature>
<proteinExistence type="predicted"/>
<organism evidence="2">
    <name type="scientific">Tanacetum cinerariifolium</name>
    <name type="common">Dalmatian daisy</name>
    <name type="synonym">Chrysanthemum cinerariifolium</name>
    <dbReference type="NCBI Taxonomy" id="118510"/>
    <lineage>
        <taxon>Eukaryota</taxon>
        <taxon>Viridiplantae</taxon>
        <taxon>Streptophyta</taxon>
        <taxon>Embryophyta</taxon>
        <taxon>Tracheophyta</taxon>
        <taxon>Spermatophyta</taxon>
        <taxon>Magnoliopsida</taxon>
        <taxon>eudicotyledons</taxon>
        <taxon>Gunneridae</taxon>
        <taxon>Pentapetalae</taxon>
        <taxon>asterids</taxon>
        <taxon>campanulids</taxon>
        <taxon>Asterales</taxon>
        <taxon>Asteraceae</taxon>
        <taxon>Asteroideae</taxon>
        <taxon>Anthemideae</taxon>
        <taxon>Anthemidinae</taxon>
        <taxon>Tanacetum</taxon>
    </lineage>
</organism>
<sequence length="701" mass="75817">AAHHPAAHHHVPGPEHADDEIVVEVQPYAEDASPNAQSHEYVLDSNLEAHPEDDDDEDPEEDPVDYPADGGDDDDDEDGSSEDDEDDDMDIEADEEEEEEHPSLADSVVVASTAADQAPSTEETKPFKTDELLAMSSPPASPLSPWSSSSPQIPFPPLPPILSPPSPVLSPAPPPSPIRSLGYRAAMIRLRAEAASTSSPPLQPPSASRREDRPEVTLPPRNKLGIALGPGYEVEESSSAAAARPAGGLRADYGFVATMDREIMRDPEREVGYGITNSWDEIVEALQGLPVSTDTELGGYMREFDKRVRQDTDEIYMRLDDEQTERQLLAGRLNMLFRDRRAHAYTRHLIEIEARMSREAWMTEIRELHAADRRRQTVILEMLRVQVTALQGQHGLAGGPTQPELPEEADYVPGPEHADDEIVAEDQPYAKDASPTAQSPDYVLESDLEVYPEHDDDKDPEEDPVDYPADGGDDGDDEEGSSEDDEDDDMDIEADEEEEEEHPAPADSVVVASTATDQASSVEETEPFETDELLAMSSPPASPLSPWSSPPPRIPFPPLLPILSPPSLVLSPAPPPSPIRSLGYRAAMIRLRAEAASTSHSPPLPPPFILSPTRSDAPSSGTPLLLPISAFTSSPSLQLPSANHRRSTEIIELKTALQGQVTALQGQVTALQALVTALQGQQGLTGGPTQPELPEEAGSGS</sequence>
<feature type="region of interest" description="Disordered" evidence="1">
    <location>
        <begin position="192"/>
        <end position="227"/>
    </location>
</feature>
<feature type="compositionally biased region" description="Acidic residues" evidence="1">
    <location>
        <begin position="458"/>
        <end position="501"/>
    </location>
</feature>
<dbReference type="AlphaFoldDB" id="A0A699J1Q7"/>
<protein>
    <submittedName>
        <fullName evidence="2">Uncharacterized protein</fullName>
    </submittedName>
</protein>
<feature type="compositionally biased region" description="Pro residues" evidence="1">
    <location>
        <begin position="540"/>
        <end position="555"/>
    </location>
</feature>
<feature type="compositionally biased region" description="Low complexity" evidence="1">
    <location>
        <begin position="104"/>
        <end position="118"/>
    </location>
</feature>
<feature type="compositionally biased region" description="Basic residues" evidence="1">
    <location>
        <begin position="1"/>
        <end position="11"/>
    </location>
</feature>
<dbReference type="EMBL" id="BKCJ010361340">
    <property type="protein sequence ID" value="GFA05070.1"/>
    <property type="molecule type" value="Genomic_DNA"/>
</dbReference>
<evidence type="ECO:0000313" key="2">
    <source>
        <dbReference type="EMBL" id="GFA05070.1"/>
    </source>
</evidence>
<name>A0A699J1Q7_TANCI</name>
<feature type="region of interest" description="Disordered" evidence="1">
    <location>
        <begin position="1"/>
        <end position="175"/>
    </location>
</feature>
<accession>A0A699J1Q7</accession>
<feature type="region of interest" description="Disordered" evidence="1">
    <location>
        <begin position="681"/>
        <end position="701"/>
    </location>
</feature>
<feature type="compositionally biased region" description="Pro residues" evidence="1">
    <location>
        <begin position="153"/>
        <end position="175"/>
    </location>
</feature>
<evidence type="ECO:0000256" key="1">
    <source>
        <dbReference type="SAM" id="MobiDB-lite"/>
    </source>
</evidence>
<feature type="region of interest" description="Disordered" evidence="1">
    <location>
        <begin position="595"/>
        <end position="622"/>
    </location>
</feature>
<feature type="compositionally biased region" description="Low complexity" evidence="1">
    <location>
        <begin position="681"/>
        <end position="690"/>
    </location>
</feature>
<feature type="region of interest" description="Disordered" evidence="1">
    <location>
        <begin position="394"/>
        <end position="415"/>
    </location>
</feature>
<feature type="compositionally biased region" description="Low complexity" evidence="1">
    <location>
        <begin position="132"/>
        <end position="152"/>
    </location>
</feature>
<feature type="non-terminal residue" evidence="2">
    <location>
        <position position="1"/>
    </location>
</feature>
<comment type="caution">
    <text evidence="2">The sequence shown here is derived from an EMBL/GenBank/DDBJ whole genome shotgun (WGS) entry which is preliminary data.</text>
</comment>
<feature type="region of interest" description="Disordered" evidence="1">
    <location>
        <begin position="452"/>
        <end position="555"/>
    </location>
</feature>
<feature type="compositionally biased region" description="Acidic residues" evidence="1">
    <location>
        <begin position="523"/>
        <end position="532"/>
    </location>
</feature>